<sequence length="322" mass="34814">MFRRLINTTAKAFFPARNMSTSPSGPLLKPCKLALIQLKTGSDKSANLTRACEKVALAAKAGADIVVLPECFNSPYGTEHFPKYAEPLPSLEKPTPPDESEAPSYHRLSALSKEHNIHLVAGSIPELEPSTKKLYNTSLIFSPAGTLLGKHRKVHLFDIDIPGKIRFKESEVLTGGSEPTLVDTPFGKFGVGICYDVRFPELAMIAARRGAFAMIYPGAFNMTTGPLHWELLARARAVDNQVWVAMCSPARDLEGTGYVAFGESMVVDPNGLVVKKAGAEEDMVVVDLAPEKVVEVRSGIPVTTQRRFDVYPDVSGVAGSSA</sequence>
<dbReference type="PANTHER" id="PTHR23088:SF30">
    <property type="entry name" value="OMEGA-AMIDASE NIT2"/>
    <property type="match status" value="1"/>
</dbReference>
<evidence type="ECO:0000256" key="1">
    <source>
        <dbReference type="ARBA" id="ARBA00010613"/>
    </source>
</evidence>
<comment type="similarity">
    <text evidence="1">Belongs to the carbon-nitrogen hydrolase superfamily. NIT1/NIT2 family.</text>
</comment>
<dbReference type="OrthoDB" id="10250282at2759"/>
<dbReference type="GO" id="GO:0006541">
    <property type="term" value="P:glutamine metabolic process"/>
    <property type="evidence" value="ECO:0007669"/>
    <property type="project" value="TreeGrafter"/>
</dbReference>
<dbReference type="Pfam" id="PF00795">
    <property type="entry name" value="CN_hydrolase"/>
    <property type="match status" value="1"/>
</dbReference>
<dbReference type="GO" id="GO:0006107">
    <property type="term" value="P:oxaloacetate metabolic process"/>
    <property type="evidence" value="ECO:0007669"/>
    <property type="project" value="TreeGrafter"/>
</dbReference>
<evidence type="ECO:0000313" key="5">
    <source>
        <dbReference type="EMBL" id="KAA8910275.1"/>
    </source>
</evidence>
<dbReference type="AlphaFoldDB" id="A0A5J5F265"/>
<dbReference type="InterPro" id="IPR036526">
    <property type="entry name" value="C-N_Hydrolase_sf"/>
</dbReference>
<dbReference type="GO" id="GO:0050152">
    <property type="term" value="F:omega-amidase activity"/>
    <property type="evidence" value="ECO:0007669"/>
    <property type="project" value="TreeGrafter"/>
</dbReference>
<evidence type="ECO:0000256" key="2">
    <source>
        <dbReference type="ARBA" id="ARBA00022801"/>
    </source>
</evidence>
<accession>A0A5J5F265</accession>
<dbReference type="GO" id="GO:0005739">
    <property type="term" value="C:mitochondrion"/>
    <property type="evidence" value="ECO:0007669"/>
    <property type="project" value="TreeGrafter"/>
</dbReference>
<dbReference type="InterPro" id="IPR045254">
    <property type="entry name" value="Nit1/2_C-N_Hydrolase"/>
</dbReference>
<dbReference type="FunFam" id="3.60.110.10:FF:000002">
    <property type="entry name" value="Nitrilase family member 2"/>
    <property type="match status" value="1"/>
</dbReference>
<proteinExistence type="inferred from homology"/>
<dbReference type="GO" id="GO:0006528">
    <property type="term" value="P:asparagine metabolic process"/>
    <property type="evidence" value="ECO:0007669"/>
    <property type="project" value="TreeGrafter"/>
</dbReference>
<dbReference type="PROSITE" id="PS50263">
    <property type="entry name" value="CN_HYDROLASE"/>
    <property type="match status" value="1"/>
</dbReference>
<keyword evidence="2 5" id="KW-0378">Hydrolase</keyword>
<dbReference type="InParanoid" id="A0A5J5F265"/>
<dbReference type="SUPFAM" id="SSF56317">
    <property type="entry name" value="Carbon-nitrogen hydrolase"/>
    <property type="match status" value="1"/>
</dbReference>
<evidence type="ECO:0000259" key="4">
    <source>
        <dbReference type="PROSITE" id="PS50263"/>
    </source>
</evidence>
<protein>
    <submittedName>
        <fullName evidence="5">Carbon-nitrogen hydrolase</fullName>
    </submittedName>
</protein>
<dbReference type="Proteomes" id="UP000326924">
    <property type="component" value="Unassembled WGS sequence"/>
</dbReference>
<dbReference type="InterPro" id="IPR001110">
    <property type="entry name" value="UPF0012_CS"/>
</dbReference>
<feature type="domain" description="CN hydrolase" evidence="4">
    <location>
        <begin position="31"/>
        <end position="290"/>
    </location>
</feature>
<dbReference type="InterPro" id="IPR003010">
    <property type="entry name" value="C-N_Hydrolase"/>
</dbReference>
<keyword evidence="6" id="KW-1185">Reference proteome</keyword>
<dbReference type="EMBL" id="VXIS01000048">
    <property type="protein sequence ID" value="KAA8910275.1"/>
    <property type="molecule type" value="Genomic_DNA"/>
</dbReference>
<evidence type="ECO:0000256" key="3">
    <source>
        <dbReference type="SAM" id="MobiDB-lite"/>
    </source>
</evidence>
<organism evidence="5 6">
    <name type="scientific">Sphaerosporella brunnea</name>
    <dbReference type="NCBI Taxonomy" id="1250544"/>
    <lineage>
        <taxon>Eukaryota</taxon>
        <taxon>Fungi</taxon>
        <taxon>Dikarya</taxon>
        <taxon>Ascomycota</taxon>
        <taxon>Pezizomycotina</taxon>
        <taxon>Pezizomycetes</taxon>
        <taxon>Pezizales</taxon>
        <taxon>Pyronemataceae</taxon>
        <taxon>Sphaerosporella</taxon>
    </lineage>
</organism>
<reference evidence="5 6" key="1">
    <citation type="submission" date="2019-09" db="EMBL/GenBank/DDBJ databases">
        <title>Draft genome of the ectomycorrhizal ascomycete Sphaerosporella brunnea.</title>
        <authorList>
            <consortium name="DOE Joint Genome Institute"/>
            <person name="Benucci G.M."/>
            <person name="Marozzi G."/>
            <person name="Antonielli L."/>
            <person name="Sanchez S."/>
            <person name="Marco P."/>
            <person name="Wang X."/>
            <person name="Falini L.B."/>
            <person name="Barry K."/>
            <person name="Haridas S."/>
            <person name="Lipzen A."/>
            <person name="Labutti K."/>
            <person name="Grigoriev I.V."/>
            <person name="Murat C."/>
            <person name="Martin F."/>
            <person name="Albertini E."/>
            <person name="Donnini D."/>
            <person name="Bonito G."/>
        </authorList>
    </citation>
    <scope>NUCLEOTIDE SEQUENCE [LARGE SCALE GENOMIC DNA]</scope>
    <source>
        <strain evidence="5 6">Sb_GMNB300</strain>
    </source>
</reference>
<dbReference type="FunCoup" id="A0A5J5F265">
    <property type="interactions" value="684"/>
</dbReference>
<dbReference type="PANTHER" id="PTHR23088">
    <property type="entry name" value="NITRILASE-RELATED"/>
    <property type="match status" value="1"/>
</dbReference>
<dbReference type="CDD" id="cd07572">
    <property type="entry name" value="nit"/>
    <property type="match status" value="1"/>
</dbReference>
<feature type="region of interest" description="Disordered" evidence="3">
    <location>
        <begin position="84"/>
        <end position="104"/>
    </location>
</feature>
<gene>
    <name evidence="5" type="ORF">FN846DRAFT_939697</name>
</gene>
<dbReference type="PROSITE" id="PS01227">
    <property type="entry name" value="UPF0012"/>
    <property type="match status" value="1"/>
</dbReference>
<dbReference type="Gene3D" id="3.60.110.10">
    <property type="entry name" value="Carbon-nitrogen hydrolase"/>
    <property type="match status" value="1"/>
</dbReference>
<comment type="caution">
    <text evidence="5">The sequence shown here is derived from an EMBL/GenBank/DDBJ whole genome shotgun (WGS) entry which is preliminary data.</text>
</comment>
<name>A0A5J5F265_9PEZI</name>
<evidence type="ECO:0000313" key="6">
    <source>
        <dbReference type="Proteomes" id="UP000326924"/>
    </source>
</evidence>